<dbReference type="InterPro" id="IPR018763">
    <property type="entry name" value="DUF2334"/>
</dbReference>
<dbReference type="GO" id="GO:0005975">
    <property type="term" value="P:carbohydrate metabolic process"/>
    <property type="evidence" value="ECO:0007669"/>
    <property type="project" value="InterPro"/>
</dbReference>
<dbReference type="Gene3D" id="3.20.20.370">
    <property type="entry name" value="Glycoside hydrolase/deacetylase"/>
    <property type="match status" value="1"/>
</dbReference>
<dbReference type="SUPFAM" id="SSF88713">
    <property type="entry name" value="Glycoside hydrolase/deacetylase"/>
    <property type="match status" value="1"/>
</dbReference>
<evidence type="ECO:0000313" key="2">
    <source>
        <dbReference type="Proteomes" id="UP000000752"/>
    </source>
</evidence>
<sequence>MASHKKSLFSKFLLPPFVFFMILLLLPQGNPQFIILIHDVSPVYSNYIQNITEIISTYNFQNSTILLVIPNHANEHPISGDPKFQALIRELEKEGYKVGIHGYNHIGEEFNCDSETAKIKLSLAIEELNASNITFERIFLPPRYKISKDPLNVLLENNFTVFLKDRICYPSGTCIRIKEREYTWYTGKIRAKILLQVAKFEYTHTKGVFVLSVHPKAVNYGGGMYFLEEFLKYVREGK</sequence>
<protein>
    <recommendedName>
        <fullName evidence="3">NodB homology domain-containing protein</fullName>
    </recommendedName>
</protein>
<dbReference type="KEGG" id="pho:PH1993"/>
<name>O57710_PYRHO</name>
<proteinExistence type="predicted"/>
<dbReference type="Proteomes" id="UP000000752">
    <property type="component" value="Chromosome"/>
</dbReference>
<dbReference type="AlphaFoldDB" id="O57710"/>
<reference evidence="1 2" key="1">
    <citation type="journal article" date="1998" name="DNA Res.">
        <title>Complete sequence and gene organization of the genome of a hyper-thermophilic archaebacterium, Pyrococcus horikoshii OT3.</title>
        <authorList>
            <person name="Kawarabayasi Y."/>
            <person name="Sawada M."/>
            <person name="Horikawa H."/>
            <person name="Haikawa Y."/>
            <person name="Hino Y."/>
            <person name="Yamamoto S."/>
            <person name="Sekine M."/>
            <person name="Baba S."/>
            <person name="Kosugi H."/>
            <person name="Hosoyama A."/>
            <person name="Nagai Y."/>
            <person name="Sakai M."/>
            <person name="Ogura K."/>
            <person name="Otuka R."/>
            <person name="Nakazawa H."/>
            <person name="Takamiya M."/>
            <person name="Ohfuku Y."/>
            <person name="Funahashi T."/>
            <person name="Tanaka T."/>
            <person name="Kudoh Y."/>
            <person name="Yamazaki J."/>
            <person name="Kushida N."/>
            <person name="Oguchi A."/>
            <person name="Aoki K."/>
            <person name="Nakamura Y."/>
            <person name="Robb T.F."/>
            <person name="Horikoshi K."/>
            <person name="Masuchi Y."/>
            <person name="Shizuya H."/>
            <person name="Kikuchi H."/>
        </authorList>
    </citation>
    <scope>NUCLEOTIDE SEQUENCE [LARGE SCALE GENOMIC DNA]</scope>
    <source>
        <strain evidence="2">ATCC 700860 / DSM 12428 / JCM 9974 / NBRC 100139 / OT-3</strain>
    </source>
</reference>
<evidence type="ECO:0008006" key="3">
    <source>
        <dbReference type="Google" id="ProtNLM"/>
    </source>
</evidence>
<gene>
    <name evidence="1" type="ordered locus">PH1993</name>
</gene>
<dbReference type="PIR" id="A71216">
    <property type="entry name" value="A71216"/>
</dbReference>
<dbReference type="EnsemblBacteria" id="BAA31120">
    <property type="protein sequence ID" value="BAA31120"/>
    <property type="gene ID" value="BAA31120"/>
</dbReference>
<dbReference type="InterPro" id="IPR011330">
    <property type="entry name" value="Glyco_hydro/deAcase_b/a-brl"/>
</dbReference>
<dbReference type="STRING" id="70601.gene:9379006"/>
<dbReference type="eggNOG" id="arCOG05033">
    <property type="taxonomic scope" value="Archaea"/>
</dbReference>
<organism evidence="1 2">
    <name type="scientific">Pyrococcus horikoshii (strain ATCC 700860 / DSM 12428 / JCM 9974 / NBRC 100139 / OT-3)</name>
    <dbReference type="NCBI Taxonomy" id="70601"/>
    <lineage>
        <taxon>Archaea</taxon>
        <taxon>Methanobacteriati</taxon>
        <taxon>Methanobacteriota</taxon>
        <taxon>Thermococci</taxon>
        <taxon>Thermococcales</taxon>
        <taxon>Thermococcaceae</taxon>
        <taxon>Pyrococcus</taxon>
    </lineage>
</organism>
<dbReference type="Pfam" id="PF10096">
    <property type="entry name" value="DUF2334"/>
    <property type="match status" value="1"/>
</dbReference>
<keyword evidence="2" id="KW-1185">Reference proteome</keyword>
<dbReference type="CDD" id="cd10921">
    <property type="entry name" value="CE4_MJ0505_like"/>
    <property type="match status" value="1"/>
</dbReference>
<dbReference type="EMBL" id="BA000001">
    <property type="protein sequence ID" value="BAA31120.1"/>
    <property type="molecule type" value="Genomic_DNA"/>
</dbReference>
<accession>O57710</accession>
<evidence type="ECO:0000313" key="1">
    <source>
        <dbReference type="EMBL" id="BAA31120.1"/>
    </source>
</evidence>